<feature type="domain" description="Cation/H+ exchanger transmembrane" evidence="10">
    <location>
        <begin position="17"/>
        <end position="427"/>
    </location>
</feature>
<dbReference type="PANTHER" id="PTHR32507:SF8">
    <property type="entry name" value="CNH1P"/>
    <property type="match status" value="1"/>
</dbReference>
<evidence type="ECO:0000256" key="6">
    <source>
        <dbReference type="ARBA" id="ARBA00022989"/>
    </source>
</evidence>
<evidence type="ECO:0000256" key="3">
    <source>
        <dbReference type="ARBA" id="ARBA00022449"/>
    </source>
</evidence>
<keyword evidence="3" id="KW-0050">Antiport</keyword>
<gene>
    <name evidence="11" type="ORF">AWB79_02807</name>
</gene>
<keyword evidence="6 9" id="KW-1133">Transmembrane helix</keyword>
<keyword evidence="7" id="KW-0406">Ion transport</keyword>
<feature type="transmembrane region" description="Helical" evidence="9">
    <location>
        <begin position="374"/>
        <end position="391"/>
    </location>
</feature>
<dbReference type="RefSeq" id="WP_074169374.1">
    <property type="nucleotide sequence ID" value="NZ_FCOA02000007.1"/>
</dbReference>
<evidence type="ECO:0000256" key="5">
    <source>
        <dbReference type="ARBA" id="ARBA00022692"/>
    </source>
</evidence>
<dbReference type="GO" id="GO:0015297">
    <property type="term" value="F:antiporter activity"/>
    <property type="evidence" value="ECO:0007669"/>
    <property type="project" value="UniProtKB-KW"/>
</dbReference>
<dbReference type="InterPro" id="IPR006153">
    <property type="entry name" value="Cation/H_exchanger_TM"/>
</dbReference>
<evidence type="ECO:0000256" key="2">
    <source>
        <dbReference type="ARBA" id="ARBA00022448"/>
    </source>
</evidence>
<dbReference type="Proteomes" id="UP000054851">
    <property type="component" value="Unassembled WGS sequence"/>
</dbReference>
<dbReference type="OrthoDB" id="9810860at2"/>
<feature type="transmembrane region" description="Helical" evidence="9">
    <location>
        <begin position="238"/>
        <end position="264"/>
    </location>
</feature>
<keyword evidence="12" id="KW-1185">Reference proteome</keyword>
<feature type="transmembrane region" description="Helical" evidence="9">
    <location>
        <begin position="6"/>
        <end position="21"/>
    </location>
</feature>
<feature type="transmembrane region" description="Helical" evidence="9">
    <location>
        <begin position="191"/>
        <end position="218"/>
    </location>
</feature>
<evidence type="ECO:0000256" key="4">
    <source>
        <dbReference type="ARBA" id="ARBA00022475"/>
    </source>
</evidence>
<keyword evidence="8 9" id="KW-0472">Membrane</keyword>
<feature type="transmembrane region" description="Helical" evidence="9">
    <location>
        <begin position="340"/>
        <end position="362"/>
    </location>
</feature>
<keyword evidence="4" id="KW-1003">Cell membrane</keyword>
<feature type="transmembrane region" description="Helical" evidence="9">
    <location>
        <begin position="166"/>
        <end position="184"/>
    </location>
</feature>
<comment type="subcellular location">
    <subcellularLocation>
        <location evidence="1">Cell membrane</location>
        <topology evidence="1">Multi-pass membrane protein</topology>
    </subcellularLocation>
</comment>
<dbReference type="GO" id="GO:0005886">
    <property type="term" value="C:plasma membrane"/>
    <property type="evidence" value="ECO:0007669"/>
    <property type="project" value="UniProtKB-SubCell"/>
</dbReference>
<evidence type="ECO:0000256" key="9">
    <source>
        <dbReference type="SAM" id="Phobius"/>
    </source>
</evidence>
<keyword evidence="5 9" id="KW-0812">Transmembrane</keyword>
<dbReference type="STRING" id="1777140.AWB79_02807"/>
<feature type="transmembrane region" description="Helical" evidence="9">
    <location>
        <begin position="403"/>
        <end position="427"/>
    </location>
</feature>
<evidence type="ECO:0000256" key="1">
    <source>
        <dbReference type="ARBA" id="ARBA00004651"/>
    </source>
</evidence>
<name>A0A158AUR6_9BURK</name>
<reference evidence="11" key="1">
    <citation type="submission" date="2016-01" db="EMBL/GenBank/DDBJ databases">
        <authorList>
            <person name="Peeters C."/>
        </authorList>
    </citation>
    <scope>NUCLEOTIDE SEQUENCE</scope>
    <source>
        <strain evidence="11">LMG 29322</strain>
    </source>
</reference>
<dbReference type="Gene3D" id="1.20.1530.20">
    <property type="match status" value="1"/>
</dbReference>
<protein>
    <submittedName>
        <fullName evidence="11">Sodium/hydrogen exchanger</fullName>
    </submittedName>
</protein>
<organism evidence="11 12">
    <name type="scientific">Caballeronia hypogeia</name>
    <dbReference type="NCBI Taxonomy" id="1777140"/>
    <lineage>
        <taxon>Bacteria</taxon>
        <taxon>Pseudomonadati</taxon>
        <taxon>Pseudomonadota</taxon>
        <taxon>Betaproteobacteria</taxon>
        <taxon>Burkholderiales</taxon>
        <taxon>Burkholderiaceae</taxon>
        <taxon>Caballeronia</taxon>
    </lineage>
</organism>
<dbReference type="EMBL" id="FCOA02000007">
    <property type="protein sequence ID" value="SAK61483.1"/>
    <property type="molecule type" value="Genomic_DNA"/>
</dbReference>
<evidence type="ECO:0000313" key="11">
    <source>
        <dbReference type="EMBL" id="SAK61483.1"/>
    </source>
</evidence>
<dbReference type="InterPro" id="IPR038770">
    <property type="entry name" value="Na+/solute_symporter_sf"/>
</dbReference>
<evidence type="ECO:0000259" key="10">
    <source>
        <dbReference type="Pfam" id="PF00999"/>
    </source>
</evidence>
<comment type="caution">
    <text evidence="11">The sequence shown here is derived from an EMBL/GenBank/DDBJ whole genome shotgun (WGS) entry which is preliminary data.</text>
</comment>
<feature type="transmembrane region" description="Helical" evidence="9">
    <location>
        <begin position="93"/>
        <end position="116"/>
    </location>
</feature>
<evidence type="ECO:0000256" key="8">
    <source>
        <dbReference type="ARBA" id="ARBA00023136"/>
    </source>
</evidence>
<proteinExistence type="predicted"/>
<dbReference type="Pfam" id="PF00999">
    <property type="entry name" value="Na_H_Exchanger"/>
    <property type="match status" value="1"/>
</dbReference>
<sequence>MTIEAVWFLIVGALLVLMAVGRKIVERLPMTGAMVYLAVGFVLGPACIGLLTPNVEKDVHLLRILTEAGLVVSLFAIGMYLRIELTDSLWRLTLRLAGPAMLITIAVMFVAARWGLGLAAGPALLLASVLAPTDPVLANELRVEKAGDDEPLRFALSSEGGLNDGAASPMVFIALALCGVHSLGSDNPWTFALAILWGLASSAIIGWAFGTGVVALVTRLRTRYDHALGLEGFLALGLVALAYGATLIVDGYAFIAVFVAGVAVRRQEMKATGDQAPSEALEEIERGEREEAAKDPELAHAYMAESMMGFSVEMERFIELGLMLLIGSVVSAHSREMLHWYVIWPVLFLFLIARPIGTTLSLIGSSLDSHQRFLSAWLGLRGVSAFYYLLFCLEQAGKPIALEIGPIVLAAIVLSVILHGTSATVLLDRYFHRRD</sequence>
<keyword evidence="2" id="KW-0813">Transport</keyword>
<accession>A0A158AUR6</accession>
<evidence type="ECO:0000313" key="12">
    <source>
        <dbReference type="Proteomes" id="UP000054851"/>
    </source>
</evidence>
<dbReference type="PANTHER" id="PTHR32507">
    <property type="entry name" value="NA(+)/H(+) ANTIPORTER 1"/>
    <property type="match status" value="1"/>
</dbReference>
<dbReference type="GO" id="GO:1902600">
    <property type="term" value="P:proton transmembrane transport"/>
    <property type="evidence" value="ECO:0007669"/>
    <property type="project" value="InterPro"/>
</dbReference>
<feature type="transmembrane region" description="Helical" evidence="9">
    <location>
        <begin position="33"/>
        <end position="55"/>
    </location>
</feature>
<feature type="transmembrane region" description="Helical" evidence="9">
    <location>
        <begin position="61"/>
        <end position="81"/>
    </location>
</feature>
<evidence type="ECO:0000256" key="7">
    <source>
        <dbReference type="ARBA" id="ARBA00023065"/>
    </source>
</evidence>
<dbReference type="AlphaFoldDB" id="A0A158AUR6"/>